<keyword evidence="3" id="KW-0378">Hydrolase</keyword>
<dbReference type="Proteomes" id="UP000186292">
    <property type="component" value="Unassembled WGS sequence"/>
</dbReference>
<organism evidence="5 6">
    <name type="scientific">Corynebacterium appendicis CIP 107643</name>
    <dbReference type="NCBI Taxonomy" id="1161099"/>
    <lineage>
        <taxon>Bacteria</taxon>
        <taxon>Bacillati</taxon>
        <taxon>Actinomycetota</taxon>
        <taxon>Actinomycetes</taxon>
        <taxon>Mycobacteriales</taxon>
        <taxon>Corynebacteriaceae</taxon>
        <taxon>Corynebacterium</taxon>
    </lineage>
</organism>
<evidence type="ECO:0000256" key="2">
    <source>
        <dbReference type="ARBA" id="ARBA00011915"/>
    </source>
</evidence>
<gene>
    <name evidence="5" type="ORF">SAMN05444817_10664</name>
</gene>
<dbReference type="AlphaFoldDB" id="A0A1N7JE12"/>
<protein>
    <recommendedName>
        <fullName evidence="2">3-hydroxyisobutyryl-CoA hydrolase</fullName>
        <ecNumber evidence="2">3.1.2.4</ecNumber>
    </recommendedName>
</protein>
<dbReference type="InterPro" id="IPR029045">
    <property type="entry name" value="ClpP/crotonase-like_dom_sf"/>
</dbReference>
<dbReference type="InterPro" id="IPR032259">
    <property type="entry name" value="HIBYL-CoA-H"/>
</dbReference>
<dbReference type="Gene3D" id="3.90.226.10">
    <property type="entry name" value="2-enoyl-CoA Hydratase, Chain A, domain 1"/>
    <property type="match status" value="1"/>
</dbReference>
<feature type="domain" description="Enoyl-CoA hydratase/isomerase" evidence="4">
    <location>
        <begin position="1"/>
        <end position="303"/>
    </location>
</feature>
<evidence type="ECO:0000313" key="5">
    <source>
        <dbReference type="EMBL" id="SIS47585.1"/>
    </source>
</evidence>
<dbReference type="EMBL" id="FTOF01000006">
    <property type="protein sequence ID" value="SIS47585.1"/>
    <property type="molecule type" value="Genomic_DNA"/>
</dbReference>
<comment type="catalytic activity">
    <reaction evidence="1">
        <text>3-hydroxy-2-methylpropanoyl-CoA + H2O = 3-hydroxy-2-methylpropanoate + CoA + H(+)</text>
        <dbReference type="Rhea" id="RHEA:20888"/>
        <dbReference type="ChEBI" id="CHEBI:11805"/>
        <dbReference type="ChEBI" id="CHEBI:15377"/>
        <dbReference type="ChEBI" id="CHEBI:15378"/>
        <dbReference type="ChEBI" id="CHEBI:57287"/>
        <dbReference type="ChEBI" id="CHEBI:57340"/>
        <dbReference type="EC" id="3.1.2.4"/>
    </reaction>
</comment>
<accession>A0A1N7JE12</accession>
<sequence>MITLDRPKALNSINPEILFPIIEALDEWRDDDGVEQVAVTSSGKHFCAGGDVRYAREAALSGGGEAADEFFAREYAMNLMIAEYPKPYISLISGVVMGGGLGLSAHGSHVVVTPDAFASMPEMNIGFFTDVGMSYRLQHLRKRPSLDLGMFLALTGYRLKADDMMATGLATHLVDSLDGLLDRIIEEGPGVLDEVAVEPGESELEKLYPLIDGAFSAPWSQIKKNIAADPELAEVVEPLLKLASPSSLVATAELMLANSTNDLAASLENERHYAELLLREPDFHEGVRAVLVDKTNDAAFAPEPEPDKYRDILE</sequence>
<dbReference type="PANTHER" id="PTHR43176">
    <property type="entry name" value="3-HYDROXYISOBUTYRYL-COA HYDROLASE-RELATED"/>
    <property type="match status" value="1"/>
</dbReference>
<proteinExistence type="predicted"/>
<dbReference type="STRING" id="1161099.SAMN05444817_10664"/>
<evidence type="ECO:0000256" key="1">
    <source>
        <dbReference type="ARBA" id="ARBA00001709"/>
    </source>
</evidence>
<dbReference type="CDD" id="cd06558">
    <property type="entry name" value="crotonase-like"/>
    <property type="match status" value="1"/>
</dbReference>
<evidence type="ECO:0000313" key="6">
    <source>
        <dbReference type="Proteomes" id="UP000186292"/>
    </source>
</evidence>
<dbReference type="InterPro" id="IPR045004">
    <property type="entry name" value="ECH_dom"/>
</dbReference>
<dbReference type="NCBIfam" id="NF004127">
    <property type="entry name" value="PRK05617.1"/>
    <property type="match status" value="1"/>
</dbReference>
<dbReference type="PANTHER" id="PTHR43176:SF3">
    <property type="entry name" value="3-HYDROXYISOBUTYRYL-COA HYDROLASE, MITOCHONDRIAL"/>
    <property type="match status" value="1"/>
</dbReference>
<dbReference type="GO" id="GO:0006574">
    <property type="term" value="P:L-valine catabolic process"/>
    <property type="evidence" value="ECO:0007669"/>
    <property type="project" value="TreeGrafter"/>
</dbReference>
<dbReference type="GO" id="GO:0003860">
    <property type="term" value="F:3-hydroxyisobutyryl-CoA hydrolase activity"/>
    <property type="evidence" value="ECO:0007669"/>
    <property type="project" value="UniProtKB-EC"/>
</dbReference>
<name>A0A1N7JE12_9CORY</name>
<dbReference type="EC" id="3.1.2.4" evidence="2"/>
<dbReference type="SUPFAM" id="SSF52096">
    <property type="entry name" value="ClpP/crotonase"/>
    <property type="match status" value="1"/>
</dbReference>
<keyword evidence="6" id="KW-1185">Reference proteome</keyword>
<reference evidence="6" key="1">
    <citation type="submission" date="2017-01" db="EMBL/GenBank/DDBJ databases">
        <authorList>
            <person name="Varghese N."/>
            <person name="Submissions S."/>
        </authorList>
    </citation>
    <scope>NUCLEOTIDE SEQUENCE [LARGE SCALE GENOMIC DNA]</scope>
    <source>
        <strain evidence="6">DSM 44531</strain>
    </source>
</reference>
<evidence type="ECO:0000259" key="4">
    <source>
        <dbReference type="Pfam" id="PF16113"/>
    </source>
</evidence>
<dbReference type="Pfam" id="PF16113">
    <property type="entry name" value="ECH_2"/>
    <property type="match status" value="1"/>
</dbReference>
<evidence type="ECO:0000256" key="3">
    <source>
        <dbReference type="ARBA" id="ARBA00022801"/>
    </source>
</evidence>